<dbReference type="Proteomes" id="UP000468420">
    <property type="component" value="Unassembled WGS sequence"/>
</dbReference>
<protein>
    <submittedName>
        <fullName evidence="1">Uncharacterized protein</fullName>
    </submittedName>
</protein>
<name>A0A6N6JXC5_9ENTR</name>
<sequence>MSSYTNDENGVCRFIQDKALQAWERNGSPYLLSNAVTDFREYGDMKSVIGNKSLKAWVSNKEDLLNVKVMTHPVAKARIVVVPKDSNFSFESEAKASSTNVKKELTNREITILFLEAIGSLPQHDLDEINIPVRILAKLMR</sequence>
<proteinExistence type="predicted"/>
<organism evidence="1 2">
    <name type="scientific">Citrobacter pasteurii</name>
    <dbReference type="NCBI Taxonomy" id="1563222"/>
    <lineage>
        <taxon>Bacteria</taxon>
        <taxon>Pseudomonadati</taxon>
        <taxon>Pseudomonadota</taxon>
        <taxon>Gammaproteobacteria</taxon>
        <taxon>Enterobacterales</taxon>
        <taxon>Enterobacteriaceae</taxon>
        <taxon>Citrobacter</taxon>
    </lineage>
</organism>
<evidence type="ECO:0000313" key="2">
    <source>
        <dbReference type="Proteomes" id="UP000468420"/>
    </source>
</evidence>
<dbReference type="AlphaFoldDB" id="A0A6N6JXC5"/>
<accession>A0A6N6JXC5</accession>
<dbReference type="EMBL" id="QRDC01000032">
    <property type="protein sequence ID" value="KAA1273303.1"/>
    <property type="molecule type" value="Genomic_DNA"/>
</dbReference>
<gene>
    <name evidence="1" type="ORF">DXF85_23345</name>
</gene>
<reference evidence="1 2" key="1">
    <citation type="submission" date="2018-08" db="EMBL/GenBank/DDBJ databases">
        <title>Complete genomic analysis of a Citrobacter pasteurii isolated from cockles (Cerastoderma edule) containing a new chromosomic qnrB allele.</title>
        <authorList>
            <person name="Rodrigues A."/>
            <person name="Baptista T."/>
            <person name="Quesada A."/>
            <person name="Campos M.J."/>
        </authorList>
    </citation>
    <scope>NUCLEOTIDE SEQUENCE [LARGE SCALE GENOMIC DNA]</scope>
    <source>
        <strain evidence="1 2">BA18</strain>
    </source>
</reference>
<comment type="caution">
    <text evidence="1">The sequence shown here is derived from an EMBL/GenBank/DDBJ whole genome shotgun (WGS) entry which is preliminary data.</text>
</comment>
<evidence type="ECO:0000313" key="1">
    <source>
        <dbReference type="EMBL" id="KAA1273303.1"/>
    </source>
</evidence>
<dbReference type="RefSeq" id="WP_149692457.1">
    <property type="nucleotide sequence ID" value="NZ_QRDC01000032.1"/>
</dbReference>